<feature type="region of interest" description="Disordered" evidence="1">
    <location>
        <begin position="48"/>
        <end position="75"/>
    </location>
</feature>
<evidence type="ECO:0000313" key="3">
    <source>
        <dbReference type="Proteomes" id="UP000593571"/>
    </source>
</evidence>
<accession>A0A7J8JH86</accession>
<reference evidence="2 3" key="1">
    <citation type="journal article" date="2020" name="Nature">
        <title>Six reference-quality genomes reveal evolution of bat adaptations.</title>
        <authorList>
            <person name="Jebb D."/>
            <person name="Huang Z."/>
            <person name="Pippel M."/>
            <person name="Hughes G.M."/>
            <person name="Lavrichenko K."/>
            <person name="Devanna P."/>
            <person name="Winkler S."/>
            <person name="Jermiin L.S."/>
            <person name="Skirmuntt E.C."/>
            <person name="Katzourakis A."/>
            <person name="Burkitt-Gray L."/>
            <person name="Ray D.A."/>
            <person name="Sullivan K.A.M."/>
            <person name="Roscito J.G."/>
            <person name="Kirilenko B.M."/>
            <person name="Davalos L.M."/>
            <person name="Corthals A.P."/>
            <person name="Power M.L."/>
            <person name="Jones G."/>
            <person name="Ransome R.D."/>
            <person name="Dechmann D.K.N."/>
            <person name="Locatelli A.G."/>
            <person name="Puechmaille S.J."/>
            <person name="Fedrigo O."/>
            <person name="Jarvis E.D."/>
            <person name="Hiller M."/>
            <person name="Vernes S.C."/>
            <person name="Myers E.W."/>
            <person name="Teeling E.C."/>
        </authorList>
    </citation>
    <scope>NUCLEOTIDE SEQUENCE [LARGE SCALE GENOMIC DNA]</scope>
    <source>
        <strain evidence="2">MRouAeg1</strain>
        <tissue evidence="2">Muscle</tissue>
    </source>
</reference>
<sequence length="121" mass="12787">MLPQTRVKHDFLSLCWLEEGEAQCGLSSPCKASVLWTQPRGLVPLDEEEGVSPGGERFAGGQCGGAHSGKTPSPESTLIREELEAPLDSRLSAPRALAVSLPPVRRHLSFAVSPGGSGRIS</sequence>
<feature type="compositionally biased region" description="Gly residues" evidence="1">
    <location>
        <begin position="57"/>
        <end position="67"/>
    </location>
</feature>
<dbReference type="EMBL" id="JACASE010000002">
    <property type="protein sequence ID" value="KAF6495689.1"/>
    <property type="molecule type" value="Genomic_DNA"/>
</dbReference>
<dbReference type="AlphaFoldDB" id="A0A7J8JH86"/>
<keyword evidence="3" id="KW-1185">Reference proteome</keyword>
<comment type="caution">
    <text evidence="2">The sequence shown here is derived from an EMBL/GenBank/DDBJ whole genome shotgun (WGS) entry which is preliminary data.</text>
</comment>
<dbReference type="Proteomes" id="UP000593571">
    <property type="component" value="Unassembled WGS sequence"/>
</dbReference>
<name>A0A7J8JH86_ROUAE</name>
<proteinExistence type="predicted"/>
<evidence type="ECO:0000256" key="1">
    <source>
        <dbReference type="SAM" id="MobiDB-lite"/>
    </source>
</evidence>
<protein>
    <submittedName>
        <fullName evidence="2">Uncharacterized protein</fullName>
    </submittedName>
</protein>
<gene>
    <name evidence="2" type="ORF">HJG63_010095</name>
</gene>
<evidence type="ECO:0000313" key="2">
    <source>
        <dbReference type="EMBL" id="KAF6495689.1"/>
    </source>
</evidence>
<organism evidence="2 3">
    <name type="scientific">Rousettus aegyptiacus</name>
    <name type="common">Egyptian fruit bat</name>
    <name type="synonym">Pteropus aegyptiacus</name>
    <dbReference type="NCBI Taxonomy" id="9407"/>
    <lineage>
        <taxon>Eukaryota</taxon>
        <taxon>Metazoa</taxon>
        <taxon>Chordata</taxon>
        <taxon>Craniata</taxon>
        <taxon>Vertebrata</taxon>
        <taxon>Euteleostomi</taxon>
        <taxon>Mammalia</taxon>
        <taxon>Eutheria</taxon>
        <taxon>Laurasiatheria</taxon>
        <taxon>Chiroptera</taxon>
        <taxon>Yinpterochiroptera</taxon>
        <taxon>Pteropodoidea</taxon>
        <taxon>Pteropodidae</taxon>
        <taxon>Rousettinae</taxon>
        <taxon>Rousettus</taxon>
    </lineage>
</organism>